<sequence length="258" mass="29368">MRHLARSSCAFFLVGSLLAGQSPADEWGTLKGRIVFTGEVPQPEPLEIRRDEDVCGQHNLTDASLIVNKDNKGLQNVVVWLSTKDKIQVHPSLQAPPKPAMLDNKNCRFEPRIVRLRTDQTLQSINSDPVAHNVAVYARRNTPFSEIVPQDKPLEKTFAREELLPIRIDCSIHSWMRAYLIITDHPYSAVTDKDGNFAIPNLPRGDWQFKFWHEKIGYLKSINHGEELIELKRGTWPIKIDQDEVALNELSVSSLEDE</sequence>
<dbReference type="KEGG" id="fmr:Fuma_01310"/>
<name>A0A1P8WCE0_9PLAN</name>
<gene>
    <name evidence="1" type="ORF">Fuma_01310</name>
</gene>
<evidence type="ECO:0000313" key="1">
    <source>
        <dbReference type="EMBL" id="APZ91719.1"/>
    </source>
</evidence>
<dbReference type="AlphaFoldDB" id="A0A1P8WCE0"/>
<keyword evidence="2" id="KW-1185">Reference proteome</keyword>
<dbReference type="SUPFAM" id="SSF49464">
    <property type="entry name" value="Carboxypeptidase regulatory domain-like"/>
    <property type="match status" value="1"/>
</dbReference>
<protein>
    <recommendedName>
        <fullName evidence="3">Rhamnogalacturonan lyase domain-containing protein</fullName>
    </recommendedName>
</protein>
<dbReference type="InterPro" id="IPR008972">
    <property type="entry name" value="Cupredoxin"/>
</dbReference>
<accession>A0A1P8WCE0</accession>
<dbReference type="EMBL" id="CP017641">
    <property type="protein sequence ID" value="APZ91719.1"/>
    <property type="molecule type" value="Genomic_DNA"/>
</dbReference>
<proteinExistence type="predicted"/>
<organism evidence="1 2">
    <name type="scientific">Fuerstiella marisgermanici</name>
    <dbReference type="NCBI Taxonomy" id="1891926"/>
    <lineage>
        <taxon>Bacteria</taxon>
        <taxon>Pseudomonadati</taxon>
        <taxon>Planctomycetota</taxon>
        <taxon>Planctomycetia</taxon>
        <taxon>Planctomycetales</taxon>
        <taxon>Planctomycetaceae</taxon>
        <taxon>Fuerstiella</taxon>
    </lineage>
</organism>
<dbReference type="RefSeq" id="WP_083731857.1">
    <property type="nucleotide sequence ID" value="NZ_CP017641.1"/>
</dbReference>
<dbReference type="Proteomes" id="UP000187735">
    <property type="component" value="Chromosome"/>
</dbReference>
<dbReference type="SUPFAM" id="SSF49503">
    <property type="entry name" value="Cupredoxins"/>
    <property type="match status" value="1"/>
</dbReference>
<dbReference type="InterPro" id="IPR008969">
    <property type="entry name" value="CarboxyPept-like_regulatory"/>
</dbReference>
<evidence type="ECO:0000313" key="2">
    <source>
        <dbReference type="Proteomes" id="UP000187735"/>
    </source>
</evidence>
<dbReference type="STRING" id="1891926.Fuma_01310"/>
<reference evidence="1 2" key="1">
    <citation type="journal article" date="2016" name="Front. Microbiol.">
        <title>Fuerstia marisgermanicae gen. nov., sp. nov., an Unusual Member of the Phylum Planctomycetes from the German Wadden Sea.</title>
        <authorList>
            <person name="Kohn T."/>
            <person name="Heuer A."/>
            <person name="Jogler M."/>
            <person name="Vollmers J."/>
            <person name="Boedeker C."/>
            <person name="Bunk B."/>
            <person name="Rast P."/>
            <person name="Borchert D."/>
            <person name="Glockner I."/>
            <person name="Freese H.M."/>
            <person name="Klenk H.P."/>
            <person name="Overmann J."/>
            <person name="Kaster A.K."/>
            <person name="Rohde M."/>
            <person name="Wiegand S."/>
            <person name="Jogler C."/>
        </authorList>
    </citation>
    <scope>NUCLEOTIDE SEQUENCE [LARGE SCALE GENOMIC DNA]</scope>
    <source>
        <strain evidence="1 2">NH11</strain>
    </source>
</reference>
<dbReference type="OrthoDB" id="9772097at2"/>
<evidence type="ECO:0008006" key="3">
    <source>
        <dbReference type="Google" id="ProtNLM"/>
    </source>
</evidence>
<dbReference type="Gene3D" id="2.60.40.420">
    <property type="entry name" value="Cupredoxins - blue copper proteins"/>
    <property type="match status" value="1"/>
</dbReference>